<organism evidence="2 3">
    <name type="scientific">candidate division WWE3 bacterium CG08_land_8_20_14_0_20_41_15</name>
    <dbReference type="NCBI Taxonomy" id="1975086"/>
    <lineage>
        <taxon>Bacteria</taxon>
        <taxon>Katanobacteria</taxon>
    </lineage>
</organism>
<dbReference type="EMBL" id="PEYV01000052">
    <property type="protein sequence ID" value="PIS21385.1"/>
    <property type="molecule type" value="Genomic_DNA"/>
</dbReference>
<evidence type="ECO:0008006" key="4">
    <source>
        <dbReference type="Google" id="ProtNLM"/>
    </source>
</evidence>
<evidence type="ECO:0000256" key="1">
    <source>
        <dbReference type="SAM" id="Phobius"/>
    </source>
</evidence>
<comment type="caution">
    <text evidence="2">The sequence shown here is derived from an EMBL/GenBank/DDBJ whole genome shotgun (WGS) entry which is preliminary data.</text>
</comment>
<protein>
    <recommendedName>
        <fullName evidence="4">Baseplate protein J-like domain-containing protein</fullName>
    </recommendedName>
</protein>
<reference evidence="3" key="1">
    <citation type="submission" date="2017-09" db="EMBL/GenBank/DDBJ databases">
        <title>Depth-based differentiation of microbial function through sediment-hosted aquifers and enrichment of novel symbionts in the deep terrestrial subsurface.</title>
        <authorList>
            <person name="Probst A.J."/>
            <person name="Ladd B."/>
            <person name="Jarett J.K."/>
            <person name="Geller-Mcgrath D.E."/>
            <person name="Sieber C.M.K."/>
            <person name="Emerson J.B."/>
            <person name="Anantharaman K."/>
            <person name="Thomas B.C."/>
            <person name="Malmstrom R."/>
            <person name="Stieglmeier M."/>
            <person name="Klingl A."/>
            <person name="Woyke T."/>
            <person name="Ryan C.M."/>
            <person name="Banfield J.F."/>
        </authorList>
    </citation>
    <scope>NUCLEOTIDE SEQUENCE [LARGE SCALE GENOMIC DNA]</scope>
</reference>
<sequence length="515" mass="56565">MTEIYLGQNENLISAFEKISAEPEEEILLKIAPAAVTLDNIFNIKLLQNFSETQGKKLKLETEDPRGKNYLDSIAPNVIEKPQESSLTDMTLESGGEDSSPSILEKLGAFLSSFIPERIKTKGIYFLALSVGAIALLLIFLFSLLIYFPKAIIKITVGSEVFVKSLAVTASSSNNLIDYKERVIPSEVIIALKEGEKVAETTGTKTIGKKARGVVTLYNKTDNSRLLPQGTTLSYARVEGENLLFSLDATVSVPERSIATSSAQRVTQVTYDFGKVDVAVTADDFGEEYNLSSASILTVGGLPDDQFLAQNVTAFSGGDRRDVKIVSEDDQKKLKTELEKILKEEVLTLLKASVLEDSKLLEGATDFSTTASSFSYAVGEEANDLKFTGTLTGTGIVFKDKDLLDLVEKSVPEFIPEEYDVLSKDRDITEKVAEADFETGSLSLNVKIKSYVIPKIDEAKIKKDLAGRSLNYANEYLGNINNVSNYDLSMWPPFSSFLGKLPNLEERIVVQITRE</sequence>
<keyword evidence="1" id="KW-0472">Membrane</keyword>
<keyword evidence="1" id="KW-0812">Transmembrane</keyword>
<evidence type="ECO:0000313" key="2">
    <source>
        <dbReference type="EMBL" id="PIS21385.1"/>
    </source>
</evidence>
<evidence type="ECO:0000313" key="3">
    <source>
        <dbReference type="Proteomes" id="UP000231098"/>
    </source>
</evidence>
<keyword evidence="1" id="KW-1133">Transmembrane helix</keyword>
<dbReference type="Proteomes" id="UP000231098">
    <property type="component" value="Unassembled WGS sequence"/>
</dbReference>
<proteinExistence type="predicted"/>
<accession>A0A2H0X963</accession>
<name>A0A2H0X963_UNCKA</name>
<dbReference type="AlphaFoldDB" id="A0A2H0X963"/>
<feature type="transmembrane region" description="Helical" evidence="1">
    <location>
        <begin position="124"/>
        <end position="148"/>
    </location>
</feature>
<gene>
    <name evidence="2" type="ORF">COT51_03110</name>
</gene>